<gene>
    <name evidence="2" type="ORF">ACEWY4_022593</name>
</gene>
<keyword evidence="3" id="KW-1185">Reference proteome</keyword>
<dbReference type="InterPro" id="IPR040521">
    <property type="entry name" value="KDZ"/>
</dbReference>
<evidence type="ECO:0000313" key="2">
    <source>
        <dbReference type="EMBL" id="KAL2082775.1"/>
    </source>
</evidence>
<evidence type="ECO:0000313" key="3">
    <source>
        <dbReference type="Proteomes" id="UP001591681"/>
    </source>
</evidence>
<dbReference type="Pfam" id="PF18758">
    <property type="entry name" value="KDZ"/>
    <property type="match status" value="1"/>
</dbReference>
<proteinExistence type="predicted"/>
<dbReference type="PANTHER" id="PTHR34305">
    <property type="entry name" value="EXPRESSED PROTEIN"/>
    <property type="match status" value="1"/>
</dbReference>
<sequence length="218" mass="25046">MKPPFHTPLTVPEHPGDYFPNMPLVRDRGIFDADMSREDSRLIDCKKMATRHPSLIPGVFTLFCGHGVCLGFAIMEQVESVEVPFRILRTRFQKCPELVVYDNACQLHTYALRRDPHFVKDSRFLVDRLHWRNHSDSKCTLGQIWSAPTVRSGPELATDPVRRPNAQRPKSGQDPFHGSAVDMGQRWPRSVFTDAALIRRADPRTRSMPVSFLPYIRH</sequence>
<organism evidence="2 3">
    <name type="scientific">Coilia grayii</name>
    <name type="common">Gray's grenadier anchovy</name>
    <dbReference type="NCBI Taxonomy" id="363190"/>
    <lineage>
        <taxon>Eukaryota</taxon>
        <taxon>Metazoa</taxon>
        <taxon>Chordata</taxon>
        <taxon>Craniata</taxon>
        <taxon>Vertebrata</taxon>
        <taxon>Euteleostomi</taxon>
        <taxon>Actinopterygii</taxon>
        <taxon>Neopterygii</taxon>
        <taxon>Teleostei</taxon>
        <taxon>Clupei</taxon>
        <taxon>Clupeiformes</taxon>
        <taxon>Clupeoidei</taxon>
        <taxon>Engraulidae</taxon>
        <taxon>Coilinae</taxon>
        <taxon>Coilia</taxon>
    </lineage>
</organism>
<accession>A0ABD1J6F5</accession>
<protein>
    <submittedName>
        <fullName evidence="2">Uncharacterized protein</fullName>
    </submittedName>
</protein>
<dbReference type="Proteomes" id="UP001591681">
    <property type="component" value="Unassembled WGS sequence"/>
</dbReference>
<dbReference type="EMBL" id="JBHFQA010000019">
    <property type="protein sequence ID" value="KAL2082775.1"/>
    <property type="molecule type" value="Genomic_DNA"/>
</dbReference>
<name>A0ABD1J6F5_9TELE</name>
<reference evidence="2 3" key="1">
    <citation type="submission" date="2024-09" db="EMBL/GenBank/DDBJ databases">
        <title>A chromosome-level genome assembly of Gray's grenadier anchovy, Coilia grayii.</title>
        <authorList>
            <person name="Fu Z."/>
        </authorList>
    </citation>
    <scope>NUCLEOTIDE SEQUENCE [LARGE SCALE GENOMIC DNA]</scope>
    <source>
        <strain evidence="2">G4</strain>
        <tissue evidence="2">Muscle</tissue>
    </source>
</reference>
<feature type="region of interest" description="Disordered" evidence="1">
    <location>
        <begin position="151"/>
        <end position="182"/>
    </location>
</feature>
<evidence type="ECO:0000256" key="1">
    <source>
        <dbReference type="SAM" id="MobiDB-lite"/>
    </source>
</evidence>
<comment type="caution">
    <text evidence="2">The sequence shown here is derived from an EMBL/GenBank/DDBJ whole genome shotgun (WGS) entry which is preliminary data.</text>
</comment>
<dbReference type="AlphaFoldDB" id="A0ABD1J6F5"/>
<dbReference type="PANTHER" id="PTHR34305:SF1">
    <property type="entry name" value="SWIM-TYPE DOMAIN-CONTAINING PROTEIN"/>
    <property type="match status" value="1"/>
</dbReference>